<name>A0A2W5TR32_ACIJO</name>
<dbReference type="AlphaFoldDB" id="A0A2W5TR32"/>
<proteinExistence type="predicted"/>
<dbReference type="GO" id="GO:0005829">
    <property type="term" value="C:cytosol"/>
    <property type="evidence" value="ECO:0007669"/>
    <property type="project" value="TreeGrafter"/>
</dbReference>
<reference evidence="3 4" key="1">
    <citation type="submission" date="2017-11" db="EMBL/GenBank/DDBJ databases">
        <title>Infants hospitalized years apart are colonized by the same room-sourced microbial strains.</title>
        <authorList>
            <person name="Brooks B."/>
            <person name="Olm M.R."/>
            <person name="Firek B.A."/>
            <person name="Baker R."/>
            <person name="Thomas B.C."/>
            <person name="Morowitz M.J."/>
            <person name="Banfield J.F."/>
        </authorList>
    </citation>
    <scope>NUCLEOTIDE SEQUENCE [LARGE SCALE GENOMIC DNA]</scope>
    <source>
        <strain evidence="3">S2_003_000_R3_20</strain>
    </source>
</reference>
<dbReference type="PANTHER" id="PTHR47894:SF1">
    <property type="entry name" value="HTH-TYPE TRANSCRIPTIONAL REGULATOR VQSM"/>
    <property type="match status" value="1"/>
</dbReference>
<sequence length="333" mass="38915">MSFECDYSYIPAHHQLSILIDLAASHEVEHHVLLSGSSIFLEDIFSGQKLISQQQLQQVLKNAEQCFRNQDISFLFGQRSLTTPFNDAIKSMLYASTFDEALSRYLEFSASVSPWLCPRLMYSQSHIHIYWLDENKLENRFLIESAMSAIQAFSRQLYQAKLAWKFEFNFSEPDYIEQYWTHLGSALEFNRPINMMSLPRDLIYEKLPNASSTLASISYQYALKEMTAQNIQQSFLLSLHQYLMQNIQNNIQLEQTADYFQMSSATLKRKLKKHQTHFQAQLDQSRLHTAIILYRVHGFKTEQISQYLQINDATNFRRAFKRWSGLTVQAAQP</sequence>
<dbReference type="EMBL" id="QFQJ01000056">
    <property type="protein sequence ID" value="PZQ88470.1"/>
    <property type="molecule type" value="Genomic_DNA"/>
</dbReference>
<dbReference type="PANTHER" id="PTHR47894">
    <property type="entry name" value="HTH-TYPE TRANSCRIPTIONAL REGULATOR GADX"/>
    <property type="match status" value="1"/>
</dbReference>
<dbReference type="Pfam" id="PF12833">
    <property type="entry name" value="HTH_18"/>
    <property type="match status" value="1"/>
</dbReference>
<feature type="domain" description="HTH araC/xylS-type" evidence="2">
    <location>
        <begin position="237"/>
        <end position="333"/>
    </location>
</feature>
<dbReference type="PROSITE" id="PS01124">
    <property type="entry name" value="HTH_ARAC_FAMILY_2"/>
    <property type="match status" value="1"/>
</dbReference>
<evidence type="ECO:0000313" key="3">
    <source>
        <dbReference type="EMBL" id="PZQ88470.1"/>
    </source>
</evidence>
<protein>
    <submittedName>
        <fullName evidence="3">AraC family transcriptional regulator</fullName>
    </submittedName>
</protein>
<organism evidence="3 4">
    <name type="scientific">Acinetobacter johnsonii</name>
    <dbReference type="NCBI Taxonomy" id="40214"/>
    <lineage>
        <taxon>Bacteria</taxon>
        <taxon>Pseudomonadati</taxon>
        <taxon>Pseudomonadota</taxon>
        <taxon>Gammaproteobacteria</taxon>
        <taxon>Moraxellales</taxon>
        <taxon>Moraxellaceae</taxon>
        <taxon>Acinetobacter</taxon>
    </lineage>
</organism>
<evidence type="ECO:0000259" key="2">
    <source>
        <dbReference type="PROSITE" id="PS01124"/>
    </source>
</evidence>
<comment type="caution">
    <text evidence="3">The sequence shown here is derived from an EMBL/GenBank/DDBJ whole genome shotgun (WGS) entry which is preliminary data.</text>
</comment>
<accession>A0A2W5TR32</accession>
<dbReference type="GO" id="GO:0000976">
    <property type="term" value="F:transcription cis-regulatory region binding"/>
    <property type="evidence" value="ECO:0007669"/>
    <property type="project" value="TreeGrafter"/>
</dbReference>
<dbReference type="InterPro" id="IPR032687">
    <property type="entry name" value="AraC-type_N"/>
</dbReference>
<dbReference type="Pfam" id="PF12625">
    <property type="entry name" value="Arabinose_bd"/>
    <property type="match status" value="1"/>
</dbReference>
<evidence type="ECO:0000256" key="1">
    <source>
        <dbReference type="ARBA" id="ARBA00023125"/>
    </source>
</evidence>
<dbReference type="Gene3D" id="1.10.10.60">
    <property type="entry name" value="Homeodomain-like"/>
    <property type="match status" value="1"/>
</dbReference>
<dbReference type="InterPro" id="IPR018060">
    <property type="entry name" value="HTH_AraC"/>
</dbReference>
<dbReference type="SMART" id="SM00342">
    <property type="entry name" value="HTH_ARAC"/>
    <property type="match status" value="1"/>
</dbReference>
<dbReference type="Proteomes" id="UP000249282">
    <property type="component" value="Unassembled WGS sequence"/>
</dbReference>
<evidence type="ECO:0000313" key="4">
    <source>
        <dbReference type="Proteomes" id="UP000249282"/>
    </source>
</evidence>
<dbReference type="GO" id="GO:0003700">
    <property type="term" value="F:DNA-binding transcription factor activity"/>
    <property type="evidence" value="ECO:0007669"/>
    <property type="project" value="InterPro"/>
</dbReference>
<gene>
    <name evidence="3" type="ORF">DI542_10720</name>
</gene>
<keyword evidence="1" id="KW-0238">DNA-binding</keyword>